<comment type="catalytic activity">
    <reaction evidence="2">
        <text>ssDNA + n NTP = ssDNA/pppN(pN)n-1 hybrid + (n-1) diphosphate.</text>
        <dbReference type="EC" id="2.7.7.102"/>
    </reaction>
</comment>
<dbReference type="Pfam" id="PF03121">
    <property type="entry name" value="Herpes_UL52"/>
    <property type="match status" value="1"/>
</dbReference>
<proteinExistence type="predicted"/>
<dbReference type="GeneID" id="20810413"/>
<dbReference type="AlphaFoldDB" id="W4GEZ3"/>
<dbReference type="GO" id="GO:0005634">
    <property type="term" value="C:nucleus"/>
    <property type="evidence" value="ECO:0007669"/>
    <property type="project" value="TreeGrafter"/>
</dbReference>
<organism evidence="5">
    <name type="scientific">Aphanomyces astaci</name>
    <name type="common">Crayfish plague agent</name>
    <dbReference type="NCBI Taxonomy" id="112090"/>
    <lineage>
        <taxon>Eukaryota</taxon>
        <taxon>Sar</taxon>
        <taxon>Stramenopiles</taxon>
        <taxon>Oomycota</taxon>
        <taxon>Saprolegniomycetes</taxon>
        <taxon>Saprolegniales</taxon>
        <taxon>Verrucalvaceae</taxon>
        <taxon>Aphanomyces</taxon>
    </lineage>
</organism>
<dbReference type="GO" id="GO:0006264">
    <property type="term" value="P:mitochondrial DNA replication"/>
    <property type="evidence" value="ECO:0007669"/>
    <property type="project" value="TreeGrafter"/>
</dbReference>
<dbReference type="STRING" id="112090.W4GEZ3"/>
<dbReference type="EC" id="2.7.7.102" evidence="3"/>
<dbReference type="EMBL" id="KI913131">
    <property type="protein sequence ID" value="ETV78240.1"/>
    <property type="molecule type" value="Genomic_DNA"/>
</dbReference>
<dbReference type="OrthoDB" id="5988181at2759"/>
<dbReference type="GO" id="GO:0042276">
    <property type="term" value="P:error-prone translesion synthesis"/>
    <property type="evidence" value="ECO:0007669"/>
    <property type="project" value="InterPro"/>
</dbReference>
<evidence type="ECO:0000256" key="3">
    <source>
        <dbReference type="ARBA" id="ARBA00044768"/>
    </source>
</evidence>
<evidence type="ECO:0000256" key="2">
    <source>
        <dbReference type="ARBA" id="ARBA00044677"/>
    </source>
</evidence>
<dbReference type="GO" id="GO:0003682">
    <property type="term" value="F:chromatin binding"/>
    <property type="evidence" value="ECO:0007669"/>
    <property type="project" value="TreeGrafter"/>
</dbReference>
<protein>
    <recommendedName>
        <fullName evidence="1">DNA-directed primase/polymerase protein</fullName>
        <ecNumber evidence="3">2.7.7.102</ecNumber>
    </recommendedName>
</protein>
<name>W4GEZ3_APHAT</name>
<evidence type="ECO:0000313" key="5">
    <source>
        <dbReference type="EMBL" id="ETV78240.1"/>
    </source>
</evidence>
<comment type="catalytic activity">
    <reaction evidence="4">
        <text>DNA(n) + a 2'-deoxyribonucleoside 5'-triphosphate = DNA(n+1) + diphosphate</text>
        <dbReference type="Rhea" id="RHEA:22508"/>
        <dbReference type="Rhea" id="RHEA-COMP:17339"/>
        <dbReference type="Rhea" id="RHEA-COMP:17340"/>
        <dbReference type="ChEBI" id="CHEBI:33019"/>
        <dbReference type="ChEBI" id="CHEBI:61560"/>
        <dbReference type="ChEBI" id="CHEBI:173112"/>
        <dbReference type="EC" id="2.7.7.7"/>
    </reaction>
    <physiologicalReaction direction="left-to-right" evidence="4">
        <dbReference type="Rhea" id="RHEA:22509"/>
    </physiologicalReaction>
</comment>
<gene>
    <name evidence="5" type="ORF">H257_08417</name>
</gene>
<dbReference type="GO" id="GO:0031297">
    <property type="term" value="P:replication fork processing"/>
    <property type="evidence" value="ECO:0007669"/>
    <property type="project" value="TreeGrafter"/>
</dbReference>
<dbReference type="InterPro" id="IPR044917">
    <property type="entry name" value="PRIMPOL"/>
</dbReference>
<reference evidence="5" key="1">
    <citation type="submission" date="2013-12" db="EMBL/GenBank/DDBJ databases">
        <title>The Genome Sequence of Aphanomyces astaci APO3.</title>
        <authorList>
            <consortium name="The Broad Institute Genomics Platform"/>
            <person name="Russ C."/>
            <person name="Tyler B."/>
            <person name="van West P."/>
            <person name="Dieguez-Uribeondo J."/>
            <person name="Young S.K."/>
            <person name="Zeng Q."/>
            <person name="Gargeya S."/>
            <person name="Fitzgerald M."/>
            <person name="Abouelleil A."/>
            <person name="Alvarado L."/>
            <person name="Chapman S.B."/>
            <person name="Gainer-Dewar J."/>
            <person name="Goldberg J."/>
            <person name="Griggs A."/>
            <person name="Gujja S."/>
            <person name="Hansen M."/>
            <person name="Howarth C."/>
            <person name="Imamovic A."/>
            <person name="Ireland A."/>
            <person name="Larimer J."/>
            <person name="McCowan C."/>
            <person name="Murphy C."/>
            <person name="Pearson M."/>
            <person name="Poon T.W."/>
            <person name="Priest M."/>
            <person name="Roberts A."/>
            <person name="Saif S."/>
            <person name="Shea T."/>
            <person name="Sykes S."/>
            <person name="Wortman J."/>
            <person name="Nusbaum C."/>
            <person name="Birren B."/>
        </authorList>
    </citation>
    <scope>NUCLEOTIDE SEQUENCE [LARGE SCALE GENOMIC DNA]</scope>
    <source>
        <strain evidence="5">APO3</strain>
    </source>
</reference>
<accession>W4GEZ3</accession>
<evidence type="ECO:0000256" key="1">
    <source>
        <dbReference type="ARBA" id="ARBA00026139"/>
    </source>
</evidence>
<dbReference type="GO" id="GO:0003887">
    <property type="term" value="F:DNA-directed DNA polymerase activity"/>
    <property type="evidence" value="ECO:0007669"/>
    <property type="project" value="UniProtKB-EC"/>
</dbReference>
<dbReference type="GO" id="GO:0009411">
    <property type="term" value="P:response to UV"/>
    <property type="evidence" value="ECO:0007669"/>
    <property type="project" value="TreeGrafter"/>
</dbReference>
<dbReference type="RefSeq" id="XP_009832577.1">
    <property type="nucleotide sequence ID" value="XM_009834275.1"/>
</dbReference>
<dbReference type="PANTHER" id="PTHR31399">
    <property type="entry name" value="DNA-DIRECTED PRIMASE / POLYMERASE PROTEIN"/>
    <property type="match status" value="1"/>
</dbReference>
<dbReference type="GO" id="GO:0005759">
    <property type="term" value="C:mitochondrial matrix"/>
    <property type="evidence" value="ECO:0007669"/>
    <property type="project" value="TreeGrafter"/>
</dbReference>
<dbReference type="VEuPathDB" id="FungiDB:H257_08417"/>
<sequence>MRFRLRLAIDDEDVGTVDVECRAAEKMVLFHMKHRALVLREAHITAFLRPPSSSTTARDPSQLCANVLSLVLQTAFPTIPWLTDDRATGGTTLLRKRPRNTSVGVSFYGRPSSDPSSTPMVNTAFDAAFHYRIRHSIECQIDGTAPVHHVFALQQPAIDFLRRIQARRSAHNLKLFSFETRSSRKFLVSDVDVFYDMYMQTPPTKRHVYEIIQDNVPCHLYFDLEFKPALNPHVNGDLLVRQLKHLVTVQLYRKYGVLVSVADDIVDLVSTAPDKFSRHLVVIVPDGCLFANNLEAGQFVKELLADFGLDGYRSDDMSFDVMGKDRQVQSFVDTGVYTRNRAFRCVWSSKYNSDRILTRHPDCHVAAASDKAFFLHTLICPTTSSSSSSRRRLLRCRRRRSSAARPQHAPYDCPSLVGTAVMNGGGTSPMPQLESFVTALATRTNGVDAAVRAWQVTHRMSITFHLMHNRFCHHVHRAHKSNNVMYVVDLVRHVVVQRCHDPLCAHYTSPPWPVPPALCATSIESYFPDDAPSG</sequence>
<evidence type="ECO:0000256" key="4">
    <source>
        <dbReference type="ARBA" id="ARBA00047303"/>
    </source>
</evidence>
<dbReference type="PANTHER" id="PTHR31399:SF0">
    <property type="entry name" value="DNA-DIRECTED PRIMASE_POLYMERASE PROTEIN"/>
    <property type="match status" value="1"/>
</dbReference>